<dbReference type="EMBL" id="AP007255">
    <property type="protein sequence ID" value="BAE52922.1"/>
    <property type="molecule type" value="Genomic_DNA"/>
</dbReference>
<accession>Q2VZQ3</accession>
<keyword evidence="4" id="KW-1185">Reference proteome</keyword>
<sequence length="94" mass="11066">MQRHFYVYMLSSVSGVLYVGVTNDLARRLQEHRSGIADGFTKRYHCHRLVWFEMTGDVNAAIAREKQIKGWRRSKKEHLIRETNPAWADLAQDF</sequence>
<evidence type="ECO:0000313" key="3">
    <source>
        <dbReference type="EMBL" id="BAE52922.1"/>
    </source>
</evidence>
<keyword evidence="3" id="KW-0540">Nuclease</keyword>
<evidence type="ECO:0000259" key="2">
    <source>
        <dbReference type="PROSITE" id="PS50164"/>
    </source>
</evidence>
<dbReference type="Proteomes" id="UP000007058">
    <property type="component" value="Chromosome"/>
</dbReference>
<dbReference type="PANTHER" id="PTHR34477:SF5">
    <property type="entry name" value="BSL5627 PROTEIN"/>
    <property type="match status" value="1"/>
</dbReference>
<dbReference type="HOGENOM" id="CLU_135650_3_1_5"/>
<dbReference type="InterPro" id="IPR035901">
    <property type="entry name" value="GIY-YIG_endonuc_sf"/>
</dbReference>
<dbReference type="CDD" id="cd10448">
    <property type="entry name" value="GIY-YIG_unchar_3"/>
    <property type="match status" value="1"/>
</dbReference>
<keyword evidence="3" id="KW-0378">Hydrolase</keyword>
<feature type="domain" description="GIY-YIG" evidence="2">
    <location>
        <begin position="3"/>
        <end position="78"/>
    </location>
</feature>
<organism evidence="3 4">
    <name type="scientific">Paramagnetospirillum magneticum (strain ATCC 700264 / AMB-1)</name>
    <name type="common">Magnetospirillum magneticum</name>
    <dbReference type="NCBI Taxonomy" id="342108"/>
    <lineage>
        <taxon>Bacteria</taxon>
        <taxon>Pseudomonadati</taxon>
        <taxon>Pseudomonadota</taxon>
        <taxon>Alphaproteobacteria</taxon>
        <taxon>Rhodospirillales</taxon>
        <taxon>Magnetospirillaceae</taxon>
        <taxon>Paramagnetospirillum</taxon>
    </lineage>
</organism>
<evidence type="ECO:0000256" key="1">
    <source>
        <dbReference type="ARBA" id="ARBA00007435"/>
    </source>
</evidence>
<evidence type="ECO:0000313" key="4">
    <source>
        <dbReference type="Proteomes" id="UP000007058"/>
    </source>
</evidence>
<proteinExistence type="inferred from homology"/>
<protein>
    <submittedName>
        <fullName evidence="3">Predicted endonuclease containing a URI domain</fullName>
    </submittedName>
</protein>
<dbReference type="KEGG" id="mag:amb4118"/>
<dbReference type="AlphaFoldDB" id="Q2VZQ3"/>
<dbReference type="GO" id="GO:0004519">
    <property type="term" value="F:endonuclease activity"/>
    <property type="evidence" value="ECO:0007669"/>
    <property type="project" value="UniProtKB-KW"/>
</dbReference>
<dbReference type="STRING" id="342108.amb4118"/>
<name>Q2VZQ3_PARM1</name>
<dbReference type="InterPro" id="IPR000305">
    <property type="entry name" value="GIY-YIG_endonuc"/>
</dbReference>
<gene>
    <name evidence="3" type="ordered locus">amb4118</name>
</gene>
<dbReference type="Gene3D" id="3.40.1440.10">
    <property type="entry name" value="GIY-YIG endonuclease"/>
    <property type="match status" value="1"/>
</dbReference>
<dbReference type="Pfam" id="PF01541">
    <property type="entry name" value="GIY-YIG"/>
    <property type="match status" value="1"/>
</dbReference>
<keyword evidence="3" id="KW-0255">Endonuclease</keyword>
<dbReference type="PANTHER" id="PTHR34477">
    <property type="entry name" value="UPF0213 PROTEIN YHBQ"/>
    <property type="match status" value="1"/>
</dbReference>
<dbReference type="InterPro" id="IPR050190">
    <property type="entry name" value="UPF0213_domain"/>
</dbReference>
<dbReference type="SUPFAM" id="SSF82771">
    <property type="entry name" value="GIY-YIG endonuclease"/>
    <property type="match status" value="1"/>
</dbReference>
<comment type="similarity">
    <text evidence="1">Belongs to the UPF0213 family.</text>
</comment>
<dbReference type="PROSITE" id="PS50164">
    <property type="entry name" value="GIY_YIG"/>
    <property type="match status" value="1"/>
</dbReference>
<reference evidence="3 4" key="1">
    <citation type="journal article" date="2005" name="DNA Res.">
        <title>Complete genome sequence of the facultative anaerobic magnetotactic bacterium Magnetospirillum sp. strain AMB-1.</title>
        <authorList>
            <person name="Matsunaga T."/>
            <person name="Okamura Y."/>
            <person name="Fukuda Y."/>
            <person name="Wahyudi A.T."/>
            <person name="Murase Y."/>
            <person name="Takeyama H."/>
        </authorList>
    </citation>
    <scope>NUCLEOTIDE SEQUENCE [LARGE SCALE GENOMIC DNA]</scope>
    <source>
        <strain evidence="4">ATCC 700264 / AMB-1</strain>
    </source>
</reference>